<dbReference type="Proteomes" id="UP000326779">
    <property type="component" value="Chromosome"/>
</dbReference>
<dbReference type="RefSeq" id="WP_152260879.1">
    <property type="nucleotide sequence ID" value="NZ_CP045143.1"/>
</dbReference>
<evidence type="ECO:0000256" key="1">
    <source>
        <dbReference type="SAM" id="Phobius"/>
    </source>
</evidence>
<keyword evidence="1" id="KW-1133">Transmembrane helix</keyword>
<evidence type="ECO:0000313" key="2">
    <source>
        <dbReference type="EMBL" id="QFR23681.1"/>
    </source>
</evidence>
<dbReference type="AlphaFoldDB" id="A0A5P8M6G0"/>
<keyword evidence="1" id="KW-0812">Transmembrane</keyword>
<dbReference type="KEGG" id="lhb:D1010_09830"/>
<keyword evidence="1" id="KW-0472">Membrane</keyword>
<dbReference type="EMBL" id="CP045143">
    <property type="protein sequence ID" value="QFR23681.1"/>
    <property type="molecule type" value="Genomic_DNA"/>
</dbReference>
<feature type="transmembrane region" description="Helical" evidence="1">
    <location>
        <begin position="148"/>
        <end position="172"/>
    </location>
</feature>
<evidence type="ECO:0000313" key="3">
    <source>
        <dbReference type="Proteomes" id="UP000326779"/>
    </source>
</evidence>
<feature type="transmembrane region" description="Helical" evidence="1">
    <location>
        <begin position="118"/>
        <end position="136"/>
    </location>
</feature>
<protein>
    <submittedName>
        <fullName evidence="2">Uncharacterized protein</fullName>
    </submittedName>
</protein>
<proteinExistence type="predicted"/>
<accession>A0A5P8M6G0</accession>
<gene>
    <name evidence="2" type="ORF">D1010_09830</name>
</gene>
<sequence>MFNRKLFNQANEDLKLADEHYQEQGTILADQVKALYQLRITSIALIKKVQAHVSKLAKTPKDFQVTQHQIMLEIEAFDLKEETVKRAGHQTTLGAGAAATGTTLAALGVAVATMGPTAAMGIATTFGVASTGTAIASLSGAAANSAALAWLGMGTVAAGGGGMAAGTTLLALAGPVGWTVAGIAGTASVVTGVLTARKNKSEAGKLVAQRLDLEKASVNIARLIEEVAYLNVATERQRTAVREANKAVTGTDYTAFSLDEKALAGLLVNATLTLAQLVNKEVGLHEED</sequence>
<organism evidence="2 3">
    <name type="scientific">Schleiferilactobacillus harbinensis</name>
    <dbReference type="NCBI Taxonomy" id="304207"/>
    <lineage>
        <taxon>Bacteria</taxon>
        <taxon>Bacillati</taxon>
        <taxon>Bacillota</taxon>
        <taxon>Bacilli</taxon>
        <taxon>Lactobacillales</taxon>
        <taxon>Lactobacillaceae</taxon>
        <taxon>Schleiferilactobacillus</taxon>
    </lineage>
</organism>
<reference evidence="2 3" key="1">
    <citation type="submission" date="2019-10" db="EMBL/GenBank/DDBJ databases">
        <title>The completed genome of Lactobacillus harbinensis M1.</title>
        <authorList>
            <person name="Zheng Y."/>
        </authorList>
    </citation>
    <scope>NUCLEOTIDE SEQUENCE [LARGE SCALE GENOMIC DNA]</scope>
    <source>
        <strain evidence="2 3">M1</strain>
    </source>
</reference>
<feature type="transmembrane region" description="Helical" evidence="1">
    <location>
        <begin position="93"/>
        <end position="112"/>
    </location>
</feature>
<name>A0A5P8M6G0_9LACO</name>
<feature type="transmembrane region" description="Helical" evidence="1">
    <location>
        <begin position="178"/>
        <end position="196"/>
    </location>
</feature>